<proteinExistence type="predicted"/>
<organism evidence="1 2">
    <name type="scientific">Stenomitos frigidus AS-A4</name>
    <dbReference type="NCBI Taxonomy" id="2933935"/>
    <lineage>
        <taxon>Bacteria</taxon>
        <taxon>Bacillati</taxon>
        <taxon>Cyanobacteriota</taxon>
        <taxon>Cyanophyceae</taxon>
        <taxon>Leptolyngbyales</taxon>
        <taxon>Leptolyngbyaceae</taxon>
        <taxon>Stenomitos</taxon>
    </lineage>
</organism>
<name>A0ABV0KG75_9CYAN</name>
<gene>
    <name evidence="1" type="ORF">NDI38_07240</name>
</gene>
<accession>A0ABV0KG75</accession>
<dbReference type="Proteomes" id="UP001476950">
    <property type="component" value="Unassembled WGS sequence"/>
</dbReference>
<reference evidence="1 2" key="1">
    <citation type="submission" date="2022-04" db="EMBL/GenBank/DDBJ databases">
        <title>Positive selection, recombination, and allopatry shape intraspecific diversity of widespread and dominant cyanobacteria.</title>
        <authorList>
            <person name="Wei J."/>
            <person name="Shu W."/>
            <person name="Hu C."/>
        </authorList>
    </citation>
    <scope>NUCLEOTIDE SEQUENCE [LARGE SCALE GENOMIC DNA]</scope>
    <source>
        <strain evidence="1 2">AS-A4</strain>
    </source>
</reference>
<dbReference type="RefSeq" id="WP_190454909.1">
    <property type="nucleotide sequence ID" value="NZ_JAMPLM010000004.1"/>
</dbReference>
<evidence type="ECO:0000313" key="2">
    <source>
        <dbReference type="Proteomes" id="UP001476950"/>
    </source>
</evidence>
<protein>
    <submittedName>
        <fullName evidence="1">Uncharacterized protein</fullName>
    </submittedName>
</protein>
<comment type="caution">
    <text evidence="1">The sequence shown here is derived from an EMBL/GenBank/DDBJ whole genome shotgun (WGS) entry which is preliminary data.</text>
</comment>
<evidence type="ECO:0000313" key="1">
    <source>
        <dbReference type="EMBL" id="MEP1058233.1"/>
    </source>
</evidence>
<dbReference type="EMBL" id="JAMPLM010000004">
    <property type="protein sequence ID" value="MEP1058233.1"/>
    <property type="molecule type" value="Genomic_DNA"/>
</dbReference>
<keyword evidence="2" id="KW-1185">Reference proteome</keyword>
<sequence>MSIISKASVSTESIACLHIFFHPSVQSGLMTVEGQALLADTLVVDTLCKSCYQRSVGKGKLWLALPETNPRFYLRVPILKT</sequence>